<evidence type="ECO:0000313" key="2">
    <source>
        <dbReference type="EMBL" id="TRY61567.1"/>
    </source>
</evidence>
<organism evidence="2 3">
    <name type="scientific">Tigriopus californicus</name>
    <name type="common">Marine copepod</name>
    <dbReference type="NCBI Taxonomy" id="6832"/>
    <lineage>
        <taxon>Eukaryota</taxon>
        <taxon>Metazoa</taxon>
        <taxon>Ecdysozoa</taxon>
        <taxon>Arthropoda</taxon>
        <taxon>Crustacea</taxon>
        <taxon>Multicrustacea</taxon>
        <taxon>Hexanauplia</taxon>
        <taxon>Copepoda</taxon>
        <taxon>Harpacticoida</taxon>
        <taxon>Harpacticidae</taxon>
        <taxon>Tigriopus</taxon>
    </lineage>
</organism>
<reference evidence="2 3" key="1">
    <citation type="journal article" date="2018" name="Nat. Ecol. Evol.">
        <title>Genomic signatures of mitonuclear coevolution across populations of Tigriopus californicus.</title>
        <authorList>
            <person name="Barreto F.S."/>
            <person name="Watson E.T."/>
            <person name="Lima T.G."/>
            <person name="Willett C.S."/>
            <person name="Edmands S."/>
            <person name="Li W."/>
            <person name="Burton R.S."/>
        </authorList>
    </citation>
    <scope>NUCLEOTIDE SEQUENCE [LARGE SCALE GENOMIC DNA]</scope>
    <source>
        <strain evidence="2 3">San Diego</strain>
    </source>
</reference>
<dbReference type="GO" id="GO:0044528">
    <property type="term" value="P:regulation of mitochondrial mRNA stability"/>
    <property type="evidence" value="ECO:0007669"/>
    <property type="project" value="InterPro"/>
</dbReference>
<accession>A0A553N807</accession>
<protein>
    <recommendedName>
        <fullName evidence="1">FAST kinase leucine-rich domain-containing protein</fullName>
    </recommendedName>
</protein>
<sequence length="648" mass="73887">MAHQSGGGSGTPPVGQTSVFVQTGLKIRELPLVVTKVHNVLQIAGMDPFRHDLETPTPYFRASDQSQITAETREIMAGFDRCPSTSAIFTLLETIPLDEVTPDVAVHALQRVIDLENPGPAGVPPLACHRQTLAGNNRTSLDDSLKPFQRIAFINMLLDIVYRSRDPRVILAGLKIVSQDQLPDEATAYKERMCQETLACVGEGVFTLRQVCDAIQVMGHFYPDKKRCFELADKFWSPLMDQMDPMTVREISAVFATLPFLKQSRSLILTILENKIVVFWQELQTRDILEILRVLTKLKVCSDKVLRVVSQWLTVNIHSLSEEEVLAIIYCFQNLEYIDSRIISTMEKYIKIRGCHIKEKDLMATFCEYCLDFRVRSPVILEGVGEYFIAHGKTLTTPQLYSMTRIFGQLNYCPPNGFKFWQIVEEMVDQKFGEFPPKEILGLLLSFIMIERYPLNFVRKIFNPYFLDRLDNQAPEDVIDSRFELKLFDNCFQLEVDSYSGPFLPKMNKYVSLGRPKNMKHIRLCADVFGNILNDLNRVQTSVTLSALPLHPFYVMDLMIYPTRASAFLRFGAATENSGVVVGLIRNAEDFDRHGKRLLGPKALQLRLLKTLGFKVMEINSNTINRLKVYPNKLESYLSQLYHQALSP</sequence>
<evidence type="ECO:0000259" key="1">
    <source>
        <dbReference type="Pfam" id="PF06743"/>
    </source>
</evidence>
<dbReference type="EMBL" id="VCGU01000459">
    <property type="protein sequence ID" value="TRY61567.1"/>
    <property type="molecule type" value="Genomic_DNA"/>
</dbReference>
<feature type="domain" description="FAST kinase leucine-rich" evidence="1">
    <location>
        <begin position="400"/>
        <end position="471"/>
    </location>
</feature>
<dbReference type="Pfam" id="PF06743">
    <property type="entry name" value="FAST_1"/>
    <property type="match status" value="1"/>
</dbReference>
<dbReference type="AlphaFoldDB" id="A0A553N807"/>
<dbReference type="Proteomes" id="UP000318571">
    <property type="component" value="Chromosome 8"/>
</dbReference>
<keyword evidence="3" id="KW-1185">Reference proteome</keyword>
<comment type="caution">
    <text evidence="2">The sequence shown here is derived from an EMBL/GenBank/DDBJ whole genome shotgun (WGS) entry which is preliminary data.</text>
</comment>
<dbReference type="InterPro" id="IPR010622">
    <property type="entry name" value="FAST_Leu-rich"/>
</dbReference>
<gene>
    <name evidence="2" type="ORF">TCAL_05697</name>
</gene>
<dbReference type="STRING" id="6832.A0A553N807"/>
<evidence type="ECO:0000313" key="3">
    <source>
        <dbReference type="Proteomes" id="UP000318571"/>
    </source>
</evidence>
<proteinExistence type="predicted"/>
<dbReference type="OMA" id="VQIPYHE"/>
<name>A0A553N807_TIGCA</name>